<organism evidence="5 6">
    <name type="scientific">Solitalea longa</name>
    <dbReference type="NCBI Taxonomy" id="2079460"/>
    <lineage>
        <taxon>Bacteria</taxon>
        <taxon>Pseudomonadati</taxon>
        <taxon>Bacteroidota</taxon>
        <taxon>Sphingobacteriia</taxon>
        <taxon>Sphingobacteriales</taxon>
        <taxon>Sphingobacteriaceae</taxon>
        <taxon>Solitalea</taxon>
    </lineage>
</organism>
<dbReference type="HAMAP" id="MF_01369_B">
    <property type="entry name" value="Ribosomal_uL23_B"/>
    <property type="match status" value="1"/>
</dbReference>
<dbReference type="RefSeq" id="WP_103790507.1">
    <property type="nucleotide sequence ID" value="NZ_PQVF01000016.1"/>
</dbReference>
<comment type="function">
    <text evidence="4">One of the early assembly proteins it binds 23S rRNA. One of the proteins that surrounds the polypeptide exit tunnel on the outside of the ribosome. Forms the main docking site for trigger factor binding to the ribosome.</text>
</comment>
<protein>
    <recommendedName>
        <fullName evidence="4">Large ribosomal subunit protein uL23</fullName>
    </recommendedName>
</protein>
<evidence type="ECO:0000256" key="2">
    <source>
        <dbReference type="ARBA" id="ARBA00022980"/>
    </source>
</evidence>
<evidence type="ECO:0000313" key="6">
    <source>
        <dbReference type="Proteomes" id="UP000236893"/>
    </source>
</evidence>
<reference evidence="5 6" key="1">
    <citation type="submission" date="2018-01" db="EMBL/GenBank/DDBJ databases">
        <authorList>
            <person name="Gaut B.S."/>
            <person name="Morton B.R."/>
            <person name="Clegg M.T."/>
            <person name="Duvall M.R."/>
        </authorList>
    </citation>
    <scope>NUCLEOTIDE SEQUENCE [LARGE SCALE GENOMIC DNA]</scope>
    <source>
        <strain evidence="5 6">HR-AV</strain>
    </source>
</reference>
<dbReference type="Gene3D" id="3.30.70.330">
    <property type="match status" value="1"/>
</dbReference>
<evidence type="ECO:0000313" key="5">
    <source>
        <dbReference type="EMBL" id="POY34946.1"/>
    </source>
</evidence>
<comment type="caution">
    <text evidence="5">The sequence shown here is derived from an EMBL/GenBank/DDBJ whole genome shotgun (WGS) entry which is preliminary data.</text>
</comment>
<keyword evidence="3 4" id="KW-0687">Ribonucleoprotein</keyword>
<evidence type="ECO:0000256" key="3">
    <source>
        <dbReference type="ARBA" id="ARBA00023274"/>
    </source>
</evidence>
<proteinExistence type="inferred from homology"/>
<dbReference type="InterPro" id="IPR012677">
    <property type="entry name" value="Nucleotide-bd_a/b_plait_sf"/>
</dbReference>
<dbReference type="InterPro" id="IPR012678">
    <property type="entry name" value="Ribosomal_uL23/eL15/eS24_sf"/>
</dbReference>
<dbReference type="PANTHER" id="PTHR11620">
    <property type="entry name" value="60S RIBOSOMAL PROTEIN L23A"/>
    <property type="match status" value="1"/>
</dbReference>
<keyword evidence="2 4" id="KW-0689">Ribosomal protein</keyword>
<dbReference type="OrthoDB" id="9797862at2"/>
<dbReference type="GO" id="GO:0006412">
    <property type="term" value="P:translation"/>
    <property type="evidence" value="ECO:0007669"/>
    <property type="project" value="UniProtKB-UniRule"/>
</dbReference>
<dbReference type="SUPFAM" id="SSF54189">
    <property type="entry name" value="Ribosomal proteins S24e, L23 and L15e"/>
    <property type="match status" value="1"/>
</dbReference>
<dbReference type="InterPro" id="IPR013025">
    <property type="entry name" value="Ribosomal_uL23-like"/>
</dbReference>
<evidence type="ECO:0000256" key="4">
    <source>
        <dbReference type="HAMAP-Rule" id="MF_01369"/>
    </source>
</evidence>
<dbReference type="Proteomes" id="UP000236893">
    <property type="component" value="Unassembled WGS sequence"/>
</dbReference>
<dbReference type="GO" id="GO:0005840">
    <property type="term" value="C:ribosome"/>
    <property type="evidence" value="ECO:0007669"/>
    <property type="project" value="UniProtKB-KW"/>
</dbReference>
<dbReference type="EMBL" id="PQVF01000016">
    <property type="protein sequence ID" value="POY34946.1"/>
    <property type="molecule type" value="Genomic_DNA"/>
</dbReference>
<sequence>MEILKKPVLTEKVAGLTEKLNRFVFVVDKNANKIQIKDAIQKMYGVTVESVNTMRYSGKVKSRGTKRGFVAGRTPSFKKAVVTVAKGETIDFYGTV</sequence>
<keyword evidence="6" id="KW-1185">Reference proteome</keyword>
<dbReference type="Pfam" id="PF00276">
    <property type="entry name" value="Ribosomal_L23"/>
    <property type="match status" value="1"/>
</dbReference>
<keyword evidence="4" id="KW-0694">RNA-binding</keyword>
<gene>
    <name evidence="4" type="primary">rplW</name>
    <name evidence="5" type="ORF">C3K47_17745</name>
</gene>
<dbReference type="GO" id="GO:0019843">
    <property type="term" value="F:rRNA binding"/>
    <property type="evidence" value="ECO:0007669"/>
    <property type="project" value="UniProtKB-UniRule"/>
</dbReference>
<accession>A0A2S4ZXD3</accession>
<dbReference type="GO" id="GO:1990904">
    <property type="term" value="C:ribonucleoprotein complex"/>
    <property type="evidence" value="ECO:0007669"/>
    <property type="project" value="UniProtKB-KW"/>
</dbReference>
<name>A0A2S4ZXD3_9SPHI</name>
<comment type="subunit">
    <text evidence="4">Part of the 50S ribosomal subunit. Contacts protein L29, and trigger factor when it is bound to the ribosome.</text>
</comment>
<evidence type="ECO:0000256" key="1">
    <source>
        <dbReference type="ARBA" id="ARBA00006700"/>
    </source>
</evidence>
<dbReference type="GO" id="GO:0003735">
    <property type="term" value="F:structural constituent of ribosome"/>
    <property type="evidence" value="ECO:0007669"/>
    <property type="project" value="InterPro"/>
</dbReference>
<dbReference type="NCBIfam" id="NF004363">
    <property type="entry name" value="PRK05738.2-4"/>
    <property type="match status" value="1"/>
</dbReference>
<dbReference type="AlphaFoldDB" id="A0A2S4ZXD3"/>
<comment type="similarity">
    <text evidence="1 4">Belongs to the universal ribosomal protein uL23 family.</text>
</comment>
<keyword evidence="4" id="KW-0699">rRNA-binding</keyword>